<reference evidence="2" key="1">
    <citation type="submission" date="2023-08" db="EMBL/GenBank/DDBJ databases">
        <authorList>
            <person name="Audoor S."/>
            <person name="Bilcke G."/>
        </authorList>
    </citation>
    <scope>NUCLEOTIDE SEQUENCE</scope>
</reference>
<dbReference type="Proteomes" id="UP001295423">
    <property type="component" value="Unassembled WGS sequence"/>
</dbReference>
<accession>A0AAD2FV81</accession>
<name>A0AAD2FV81_9STRA</name>
<keyword evidence="3" id="KW-1185">Reference proteome</keyword>
<gene>
    <name evidence="2" type="ORF">CYCCA115_LOCUS14475</name>
</gene>
<comment type="caution">
    <text evidence="2">The sequence shown here is derived from an EMBL/GenBank/DDBJ whole genome shotgun (WGS) entry which is preliminary data.</text>
</comment>
<dbReference type="AlphaFoldDB" id="A0AAD2FV81"/>
<dbReference type="EMBL" id="CAKOGP040001847">
    <property type="protein sequence ID" value="CAJ1953878.1"/>
    <property type="molecule type" value="Genomic_DNA"/>
</dbReference>
<evidence type="ECO:0000313" key="3">
    <source>
        <dbReference type="Proteomes" id="UP001295423"/>
    </source>
</evidence>
<organism evidence="2 3">
    <name type="scientific">Cylindrotheca closterium</name>
    <dbReference type="NCBI Taxonomy" id="2856"/>
    <lineage>
        <taxon>Eukaryota</taxon>
        <taxon>Sar</taxon>
        <taxon>Stramenopiles</taxon>
        <taxon>Ochrophyta</taxon>
        <taxon>Bacillariophyta</taxon>
        <taxon>Bacillariophyceae</taxon>
        <taxon>Bacillariophycidae</taxon>
        <taxon>Bacillariales</taxon>
        <taxon>Bacillariaceae</taxon>
        <taxon>Cylindrotheca</taxon>
    </lineage>
</organism>
<evidence type="ECO:0000313" key="2">
    <source>
        <dbReference type="EMBL" id="CAJ1953878.1"/>
    </source>
</evidence>
<sequence length="96" mass="11191">MKSTTVGEELFLVHLRRNEGQEAAEEQRDILPELREARKRSASLIGEELWQVHLKRSRGEVDLDLPSSPLQNENHDDTNNTMVVGRYNLRRRTPKK</sequence>
<evidence type="ECO:0000256" key="1">
    <source>
        <dbReference type="SAM" id="MobiDB-lite"/>
    </source>
</evidence>
<feature type="region of interest" description="Disordered" evidence="1">
    <location>
        <begin position="63"/>
        <end position="82"/>
    </location>
</feature>
<proteinExistence type="predicted"/>
<protein>
    <submittedName>
        <fullName evidence="2">Uncharacterized protein</fullName>
    </submittedName>
</protein>